<dbReference type="AlphaFoldDB" id="A0A1Y2M3E0"/>
<evidence type="ECO:0000313" key="2">
    <source>
        <dbReference type="EMBL" id="OSS50349.1"/>
    </source>
</evidence>
<accession>A0A1Y2M3E0</accession>
<organism evidence="2 3">
    <name type="scientific">Epicoccum nigrum</name>
    <name type="common">Soil fungus</name>
    <name type="synonym">Epicoccum purpurascens</name>
    <dbReference type="NCBI Taxonomy" id="105696"/>
    <lineage>
        <taxon>Eukaryota</taxon>
        <taxon>Fungi</taxon>
        <taxon>Dikarya</taxon>
        <taxon>Ascomycota</taxon>
        <taxon>Pezizomycotina</taxon>
        <taxon>Dothideomycetes</taxon>
        <taxon>Pleosporomycetidae</taxon>
        <taxon>Pleosporales</taxon>
        <taxon>Pleosporineae</taxon>
        <taxon>Didymellaceae</taxon>
        <taxon>Epicoccum</taxon>
    </lineage>
</organism>
<feature type="region of interest" description="Disordered" evidence="1">
    <location>
        <begin position="30"/>
        <end position="50"/>
    </location>
</feature>
<dbReference type="EMBL" id="KZ107842">
    <property type="protein sequence ID" value="OSS50349.1"/>
    <property type="molecule type" value="Genomic_DNA"/>
</dbReference>
<dbReference type="InParanoid" id="A0A1Y2M3E0"/>
<reference evidence="2 3" key="1">
    <citation type="journal article" date="2017" name="Genome Announc.">
        <title>Genome sequence of the saprophytic ascomycete Epicoccum nigrum ICMP 19927 strain isolated from New Zealand.</title>
        <authorList>
            <person name="Fokin M."/>
            <person name="Fleetwood D."/>
            <person name="Weir B.S."/>
            <person name="Villas-Boas S.G."/>
        </authorList>
    </citation>
    <scope>NUCLEOTIDE SEQUENCE [LARGE SCALE GENOMIC DNA]</scope>
    <source>
        <strain evidence="2 3">ICMP 19927</strain>
    </source>
</reference>
<gene>
    <name evidence="2" type="ORF">B5807_04998</name>
</gene>
<sequence length="50" mass="5610">MLIPRFLHKETRHAKDVALAERTILLDAQNNTPTIQDLAQGRNPGAEDET</sequence>
<name>A0A1Y2M3E0_EPING</name>
<protein>
    <submittedName>
        <fullName evidence="2">Uncharacterized protein</fullName>
    </submittedName>
</protein>
<evidence type="ECO:0000313" key="3">
    <source>
        <dbReference type="Proteomes" id="UP000193240"/>
    </source>
</evidence>
<evidence type="ECO:0000256" key="1">
    <source>
        <dbReference type="SAM" id="MobiDB-lite"/>
    </source>
</evidence>
<proteinExistence type="predicted"/>
<keyword evidence="3" id="KW-1185">Reference proteome</keyword>
<dbReference type="Proteomes" id="UP000193240">
    <property type="component" value="Unassembled WGS sequence"/>
</dbReference>